<dbReference type="GO" id="GO:0032456">
    <property type="term" value="P:endocytic recycling"/>
    <property type="evidence" value="ECO:0007669"/>
    <property type="project" value="TreeGrafter"/>
</dbReference>
<dbReference type="InterPro" id="IPR005113">
    <property type="entry name" value="uDENN_dom"/>
</dbReference>
<dbReference type="FunFam" id="3.30.450.200:FF:000003">
    <property type="entry name" value="DENN domain containing 1A"/>
    <property type="match status" value="1"/>
</dbReference>
<dbReference type="Pfam" id="PF02141">
    <property type="entry name" value="DENN"/>
    <property type="match status" value="1"/>
</dbReference>
<evidence type="ECO:0000256" key="1">
    <source>
        <dbReference type="ARBA" id="ARBA00004132"/>
    </source>
</evidence>
<dbReference type="GO" id="GO:0006897">
    <property type="term" value="P:endocytosis"/>
    <property type="evidence" value="ECO:0007669"/>
    <property type="project" value="TreeGrafter"/>
</dbReference>
<evidence type="ECO:0000256" key="2">
    <source>
        <dbReference type="ARBA" id="ARBA00023329"/>
    </source>
</evidence>
<dbReference type="SMART" id="SM00801">
    <property type="entry name" value="dDENN"/>
    <property type="match status" value="1"/>
</dbReference>
<dbReference type="InterPro" id="IPR037516">
    <property type="entry name" value="Tripartite_DENN"/>
</dbReference>
<dbReference type="InterPro" id="IPR043153">
    <property type="entry name" value="DENN_C"/>
</dbReference>
<name>A0AAD9PCX2_RIDPI</name>
<dbReference type="Gene3D" id="6.10.140.1000">
    <property type="match status" value="1"/>
</dbReference>
<dbReference type="Pfam" id="PF03455">
    <property type="entry name" value="dDENN"/>
    <property type="match status" value="1"/>
</dbReference>
<dbReference type="Proteomes" id="UP001209878">
    <property type="component" value="Unassembled WGS sequence"/>
</dbReference>
<gene>
    <name evidence="4" type="ORF">NP493_34g04014</name>
</gene>
<evidence type="ECO:0000313" key="5">
    <source>
        <dbReference type="Proteomes" id="UP001209878"/>
    </source>
</evidence>
<keyword evidence="5" id="KW-1185">Reference proteome</keyword>
<keyword evidence="2" id="KW-0968">Cytoplasmic vesicle</keyword>
<dbReference type="InterPro" id="IPR040032">
    <property type="entry name" value="DENND1A/B/C"/>
</dbReference>
<accession>A0AAD9PCX2</accession>
<dbReference type="Gene3D" id="3.40.50.11500">
    <property type="match status" value="1"/>
</dbReference>
<dbReference type="Pfam" id="PF03456">
    <property type="entry name" value="uDENN"/>
    <property type="match status" value="1"/>
</dbReference>
<dbReference type="GO" id="GO:1901981">
    <property type="term" value="F:phosphatidylinositol phosphate binding"/>
    <property type="evidence" value="ECO:0007669"/>
    <property type="project" value="TreeGrafter"/>
</dbReference>
<comment type="caution">
    <text evidence="4">The sequence shown here is derived from an EMBL/GenBank/DDBJ whole genome shotgun (WGS) entry which is preliminary data.</text>
</comment>
<evidence type="ECO:0000313" key="4">
    <source>
        <dbReference type="EMBL" id="KAK2192315.1"/>
    </source>
</evidence>
<dbReference type="InterPro" id="IPR005112">
    <property type="entry name" value="dDENN_dom"/>
</dbReference>
<evidence type="ECO:0000259" key="3">
    <source>
        <dbReference type="PROSITE" id="PS50211"/>
    </source>
</evidence>
<dbReference type="SMART" id="SM00799">
    <property type="entry name" value="DENN"/>
    <property type="match status" value="1"/>
</dbReference>
<dbReference type="SMART" id="SM00800">
    <property type="entry name" value="uDENN"/>
    <property type="match status" value="1"/>
</dbReference>
<dbReference type="EMBL" id="JAODUO010000034">
    <property type="protein sequence ID" value="KAK2192315.1"/>
    <property type="molecule type" value="Genomic_DNA"/>
</dbReference>
<dbReference type="GO" id="GO:0005829">
    <property type="term" value="C:cytosol"/>
    <property type="evidence" value="ECO:0007669"/>
    <property type="project" value="TreeGrafter"/>
</dbReference>
<dbReference type="InterPro" id="IPR001194">
    <property type="entry name" value="cDENN_dom"/>
</dbReference>
<feature type="domain" description="UDENN" evidence="3">
    <location>
        <begin position="13"/>
        <end position="364"/>
    </location>
</feature>
<dbReference type="PANTHER" id="PTHR13196:SF14">
    <property type="entry name" value="UDENN DOMAIN-CONTAINING PROTEIN"/>
    <property type="match status" value="1"/>
</dbReference>
<dbReference type="GO" id="GO:0005085">
    <property type="term" value="F:guanyl-nucleotide exchange factor activity"/>
    <property type="evidence" value="ECO:0007669"/>
    <property type="project" value="InterPro"/>
</dbReference>
<dbReference type="PANTHER" id="PTHR13196">
    <property type="entry name" value="DENN DOMAIN-CONTAINING"/>
    <property type="match status" value="1"/>
</dbReference>
<dbReference type="AlphaFoldDB" id="A0AAD9PCX2"/>
<dbReference type="GO" id="GO:0030136">
    <property type="term" value="C:clathrin-coated vesicle"/>
    <property type="evidence" value="ECO:0007669"/>
    <property type="project" value="UniProtKB-SubCell"/>
</dbReference>
<protein>
    <recommendedName>
        <fullName evidence="3">UDENN domain-containing protein</fullName>
    </recommendedName>
</protein>
<reference evidence="4" key="1">
    <citation type="journal article" date="2023" name="Mol. Biol. Evol.">
        <title>Third-Generation Sequencing Reveals the Adaptive Role of the Epigenome in Three Deep-Sea Polychaetes.</title>
        <authorList>
            <person name="Perez M."/>
            <person name="Aroh O."/>
            <person name="Sun Y."/>
            <person name="Lan Y."/>
            <person name="Juniper S.K."/>
            <person name="Young C.R."/>
            <person name="Angers B."/>
            <person name="Qian P.Y."/>
        </authorList>
    </citation>
    <scope>NUCLEOTIDE SEQUENCE</scope>
    <source>
        <strain evidence="4">R07B-5</strain>
    </source>
</reference>
<dbReference type="Gene3D" id="3.30.450.200">
    <property type="match status" value="1"/>
</dbReference>
<sequence>MGSRLRGNPKQIFELFVEIGRPSEGDQEPFILQQYPADYGDEDVLKSVSKFAFPCANESVAVDHFTFVLTDIEGKFKFGFCRHATGALTCLCIVSYLPWYEIFYKLLNYLADILNRNEKNHIDRLLEATHQHEVPSPGSEVIAVTPDFAEKFVFTAPNPSLLPEIPQNRNLTEYYSAVSSANMIVVFVSMLFERRVLITSKKLSRLTACIHGAASLLYPLHWYVLSQYPLHWYVPSLYPLHWQHLYIPVLPQHLIDYCSAPMPYLIGIHSSLFQVSALKKHLRSHQADRMMGDGLARIFLKAMVAILGSYRDALRFHLGEKITFDSDAFVISRSPSMKPFLENLLQLQTFQQFIAERLDLLNAGQGFMDEFEIETNLWADKWKTDSRSVWGKMQPPR</sequence>
<dbReference type="PROSITE" id="PS50211">
    <property type="entry name" value="DENN"/>
    <property type="match status" value="1"/>
</dbReference>
<organism evidence="4 5">
    <name type="scientific">Ridgeia piscesae</name>
    <name type="common">Tubeworm</name>
    <dbReference type="NCBI Taxonomy" id="27915"/>
    <lineage>
        <taxon>Eukaryota</taxon>
        <taxon>Metazoa</taxon>
        <taxon>Spiralia</taxon>
        <taxon>Lophotrochozoa</taxon>
        <taxon>Annelida</taxon>
        <taxon>Polychaeta</taxon>
        <taxon>Sedentaria</taxon>
        <taxon>Canalipalpata</taxon>
        <taxon>Sabellida</taxon>
        <taxon>Siboglinidae</taxon>
        <taxon>Ridgeia</taxon>
    </lineage>
</organism>
<comment type="subcellular location">
    <subcellularLocation>
        <location evidence="1">Cytoplasmic vesicle</location>
        <location evidence="1">Clathrin-coated vesicle</location>
    </subcellularLocation>
</comment>
<proteinExistence type="predicted"/>